<dbReference type="RefSeq" id="WP_151648860.1">
    <property type="nucleotide sequence ID" value="NZ_WBVY01000009.1"/>
</dbReference>
<dbReference type="AlphaFoldDB" id="A0A7V7VQU3"/>
<evidence type="ECO:0000313" key="3">
    <source>
        <dbReference type="Proteomes" id="UP000460650"/>
    </source>
</evidence>
<feature type="transmembrane region" description="Helical" evidence="1">
    <location>
        <begin position="71"/>
        <end position="93"/>
    </location>
</feature>
<organism evidence="2 3">
    <name type="scientific">Brucella tritici</name>
    <dbReference type="NCBI Taxonomy" id="94626"/>
    <lineage>
        <taxon>Bacteria</taxon>
        <taxon>Pseudomonadati</taxon>
        <taxon>Pseudomonadota</taxon>
        <taxon>Alphaproteobacteria</taxon>
        <taxon>Hyphomicrobiales</taxon>
        <taxon>Brucellaceae</taxon>
        <taxon>Brucella/Ochrobactrum group</taxon>
        <taxon>Brucella</taxon>
    </lineage>
</organism>
<name>A0A7V7VQU3_9HYPH</name>
<keyword evidence="1" id="KW-0472">Membrane</keyword>
<gene>
    <name evidence="2" type="ORF">F9K94_22825</name>
</gene>
<accession>A0A7V7VQU3</accession>
<evidence type="ECO:0000313" key="2">
    <source>
        <dbReference type="EMBL" id="KAB2654897.1"/>
    </source>
</evidence>
<evidence type="ECO:0000256" key="1">
    <source>
        <dbReference type="SAM" id="Phobius"/>
    </source>
</evidence>
<feature type="transmembrane region" description="Helical" evidence="1">
    <location>
        <begin position="33"/>
        <end position="51"/>
    </location>
</feature>
<protein>
    <submittedName>
        <fullName evidence="2">Uncharacterized protein</fullName>
    </submittedName>
</protein>
<dbReference type="Proteomes" id="UP000460650">
    <property type="component" value="Unassembled WGS sequence"/>
</dbReference>
<sequence>MNLKDKLTLKDERDQADIKAIKRDFSHMLRSPLSWWMAGLSVGAFILLWLLNGTAETLGISPDLARDLGLVIVLVMIVLVAAAVFFDLAPSFVTRSEIRFLTRPGNDLYEDKLRYEEQPILPPILTRVRRVRIEDQGSK</sequence>
<dbReference type="EMBL" id="WBVY01000009">
    <property type="protein sequence ID" value="KAB2654897.1"/>
    <property type="molecule type" value="Genomic_DNA"/>
</dbReference>
<reference evidence="2 3" key="1">
    <citation type="submission" date="2019-09" db="EMBL/GenBank/DDBJ databases">
        <title>Taxonomic organization of the family Brucellaceae based on a phylogenomic approach.</title>
        <authorList>
            <person name="Leclercq S."/>
            <person name="Cloeckaert A."/>
            <person name="Zygmunt M.S."/>
        </authorList>
    </citation>
    <scope>NUCLEOTIDE SEQUENCE [LARGE SCALE GENOMIC DNA]</scope>
    <source>
        <strain evidence="2 3">TA93</strain>
    </source>
</reference>
<keyword evidence="1" id="KW-0812">Transmembrane</keyword>
<comment type="caution">
    <text evidence="2">The sequence shown here is derived from an EMBL/GenBank/DDBJ whole genome shotgun (WGS) entry which is preliminary data.</text>
</comment>
<proteinExistence type="predicted"/>
<keyword evidence="1" id="KW-1133">Transmembrane helix</keyword>